<dbReference type="PANTHER" id="PTHR30292">
    <property type="entry name" value="UNCHARACTERIZED PROTEIN YBGL-RELATED"/>
    <property type="match status" value="1"/>
</dbReference>
<dbReference type="Proteomes" id="UP000242501">
    <property type="component" value="Unassembled WGS sequence"/>
</dbReference>
<comment type="function">
    <text evidence="1">Catalyzes the cleavage of 5-oxoproline to form L-glutamate coupled to the hydrolysis of ATP to ADP and inorganic phosphate.</text>
</comment>
<dbReference type="GO" id="GO:0017168">
    <property type="term" value="F:5-oxoprolinase (ATP-hydrolyzing) activity"/>
    <property type="evidence" value="ECO:0007669"/>
    <property type="project" value="UniProtKB-UniRule"/>
</dbReference>
<comment type="similarity">
    <text evidence="1">Belongs to the LamB/PxpA family.</text>
</comment>
<keyword evidence="1" id="KW-0547">Nucleotide-binding</keyword>
<dbReference type="NCBIfam" id="NF003816">
    <property type="entry name" value="PRK05406.1-5"/>
    <property type="match status" value="1"/>
</dbReference>
<dbReference type="InterPro" id="IPR005501">
    <property type="entry name" value="LamB/YcsF/PxpA-like"/>
</dbReference>
<dbReference type="EC" id="3.5.2.9" evidence="1"/>
<dbReference type="GO" id="GO:0005524">
    <property type="term" value="F:ATP binding"/>
    <property type="evidence" value="ECO:0007669"/>
    <property type="project" value="UniProtKB-UniRule"/>
</dbReference>
<dbReference type="SUPFAM" id="SSF88713">
    <property type="entry name" value="Glycoside hydrolase/deacetylase"/>
    <property type="match status" value="1"/>
</dbReference>
<name>A0A1G6HJ98_9GAMM</name>
<dbReference type="RefSeq" id="WP_092748147.1">
    <property type="nucleotide sequence ID" value="NZ_FMYL01000006.1"/>
</dbReference>
<dbReference type="HAMAP" id="MF_00691">
    <property type="entry name" value="PxpA"/>
    <property type="match status" value="1"/>
</dbReference>
<dbReference type="OrthoDB" id="9773478at2"/>
<comment type="subunit">
    <text evidence="1">Forms a complex composed of PxpA, PxpB and PxpC.</text>
</comment>
<dbReference type="InterPro" id="IPR011330">
    <property type="entry name" value="Glyco_hydro/deAcase_b/a-brl"/>
</dbReference>
<evidence type="ECO:0000256" key="1">
    <source>
        <dbReference type="HAMAP-Rule" id="MF_00691"/>
    </source>
</evidence>
<dbReference type="Gene3D" id="3.20.20.370">
    <property type="entry name" value="Glycoside hydrolase/deacetylase"/>
    <property type="match status" value="1"/>
</dbReference>
<comment type="catalytic activity">
    <reaction evidence="1">
        <text>5-oxo-L-proline + ATP + 2 H2O = L-glutamate + ADP + phosphate + H(+)</text>
        <dbReference type="Rhea" id="RHEA:10348"/>
        <dbReference type="ChEBI" id="CHEBI:15377"/>
        <dbReference type="ChEBI" id="CHEBI:15378"/>
        <dbReference type="ChEBI" id="CHEBI:29985"/>
        <dbReference type="ChEBI" id="CHEBI:30616"/>
        <dbReference type="ChEBI" id="CHEBI:43474"/>
        <dbReference type="ChEBI" id="CHEBI:58402"/>
        <dbReference type="ChEBI" id="CHEBI:456216"/>
        <dbReference type="EC" id="3.5.2.9"/>
    </reaction>
</comment>
<dbReference type="PANTHER" id="PTHR30292:SF0">
    <property type="entry name" value="5-OXOPROLINASE SUBUNIT A"/>
    <property type="match status" value="1"/>
</dbReference>
<dbReference type="CDD" id="cd10787">
    <property type="entry name" value="LamB_YcsF_like"/>
    <property type="match status" value="1"/>
</dbReference>
<accession>A0A1G6HJ98</accession>
<dbReference type="AlphaFoldDB" id="A0A1G6HJ98"/>
<protein>
    <recommendedName>
        <fullName evidence="1">5-oxoprolinase subunit A</fullName>
        <shortName evidence="1">5-OPase subunit A</shortName>
        <ecNumber evidence="1">3.5.2.9</ecNumber>
    </recommendedName>
    <alternativeName>
        <fullName evidence="1">5-oxoprolinase (ATP-hydrolyzing) subunit A</fullName>
    </alternativeName>
</protein>
<dbReference type="STRING" id="1219383.SAMN05421733_10656"/>
<sequence length="256" mass="27267">MKIDLNSDLGESYGSWRMGNDQEILKLVSSANIACGFHAGDPQGILSILRQAHASKVAIGAHVAYPDLVGFGRRNMDLSYDELYADVLYQMSALDGLARSIGATVSYVKPHGALYNTIAHNLTQAKAVVDAIKAFNPAFILVALAGSDLVQFAREQGLHVVSEAFADRAYNSDGSLVSRRLEGAVLHDANQIAKRVVSMVEDGGVMSIDGTFTTIKADSICVHGDTQGALEITQKIIDALSESHIGVTAFSAKEEG</sequence>
<reference evidence="3" key="1">
    <citation type="submission" date="2016-09" db="EMBL/GenBank/DDBJ databases">
        <authorList>
            <person name="Varghese N."/>
            <person name="Submissions S."/>
        </authorList>
    </citation>
    <scope>NUCLEOTIDE SEQUENCE [LARGE SCALE GENOMIC DNA]</scope>
    <source>
        <strain evidence="3">ANC 4422</strain>
    </source>
</reference>
<keyword evidence="1" id="KW-0378">Hydrolase</keyword>
<dbReference type="Pfam" id="PF03746">
    <property type="entry name" value="LamB_YcsF"/>
    <property type="match status" value="1"/>
</dbReference>
<proteinExistence type="inferred from homology"/>
<dbReference type="NCBIfam" id="NF003814">
    <property type="entry name" value="PRK05406.1-3"/>
    <property type="match status" value="1"/>
</dbReference>
<organism evidence="2 3">
    <name type="scientific">Acinetobacter boissieri</name>
    <dbReference type="NCBI Taxonomy" id="1219383"/>
    <lineage>
        <taxon>Bacteria</taxon>
        <taxon>Pseudomonadati</taxon>
        <taxon>Pseudomonadota</taxon>
        <taxon>Gammaproteobacteria</taxon>
        <taxon>Moraxellales</taxon>
        <taxon>Moraxellaceae</taxon>
        <taxon>Acinetobacter</taxon>
    </lineage>
</organism>
<dbReference type="GO" id="GO:0005975">
    <property type="term" value="P:carbohydrate metabolic process"/>
    <property type="evidence" value="ECO:0007669"/>
    <property type="project" value="InterPro"/>
</dbReference>
<gene>
    <name evidence="1" type="primary">pxpA</name>
    <name evidence="2" type="ORF">SAMN05421733_10656</name>
</gene>
<evidence type="ECO:0000313" key="2">
    <source>
        <dbReference type="EMBL" id="SDB94223.1"/>
    </source>
</evidence>
<evidence type="ECO:0000313" key="3">
    <source>
        <dbReference type="Proteomes" id="UP000242501"/>
    </source>
</evidence>
<keyword evidence="1" id="KW-0067">ATP-binding</keyword>
<keyword evidence="3" id="KW-1185">Reference proteome</keyword>
<dbReference type="EMBL" id="FMYL01000006">
    <property type="protein sequence ID" value="SDB94223.1"/>
    <property type="molecule type" value="Genomic_DNA"/>
</dbReference>